<dbReference type="InterPro" id="IPR009003">
    <property type="entry name" value="Peptidase_S1_PA"/>
</dbReference>
<dbReference type="Gene3D" id="3.40.50.300">
    <property type="entry name" value="P-loop containing nucleotide triphosphate hydrolases"/>
    <property type="match status" value="1"/>
</dbReference>
<dbReference type="Proteomes" id="UP000322927">
    <property type="component" value="Chromosome"/>
</dbReference>
<evidence type="ECO:0000313" key="3">
    <source>
        <dbReference type="Proteomes" id="UP000322927"/>
    </source>
</evidence>
<accession>A0A5P2BXK1</accession>
<gene>
    <name evidence="2" type="ORF">DEJ48_19000</name>
</gene>
<sequence length="1444" mass="155820">MEVDRVVRIVPRHHASGAPSGTGYLIAPRLVLTAAHLIPDGTTDATPRVTTADPPPSYATPRLITADPPPPYTTPRLTTTDAPPPYTTPRLTTAEPPPSYATVLRWTTVRSDAYDGGPDAALLEITDPAWRPPPSFDGRTGRRPQRWGRLVTDTMGQPVCCHGFARVQRDGRDGARLEQLAARINPLSGFPARRYELTGTTSTFGVARGADSPWAGLSGAAVFTAESTPTPGELRPGALLLGVVRADRGAATGIRLAVTRTEDLLDDPAFRAVVRAHNGGLAPEPEAAELVGVLAPVAAQRDVKSPLTVLRADVEAVAFRGREEELAELRNWCVADDSAHQVATLVGPGGQGKSRFARELTATLRAEGWVAGRLLHETVRGGSGEGDRATDALRPLRSVVRPTLIVVDYAETRPDLVRRLIGLADGARDRFRVLLLARSTGTWMDTALGRSALAYGMRDSTPEFVLRPLYTAPGPAAKAFRLALTDLAGVLGQVPPGAHRLGDVDWPELAARIPTPRLEDGRESPLSLQMRALEALLAHAAGAPVGATARSSVEPALLDHEASYWSSTAAALGFDADHDVDDALLLRRAVAAATLCGAADRAQGHATLARLPHPGPVPVDKLDRWLGTLYPTVRDRHWGTLHPDRLAEFQASAEVVDDPGLLPALLDGASDEQWTNAFTVLTRAVVAHANESRPHAARAVLARLNHVLDHIDEAPVGLAALRACSEALPRDSHVLSRLALRVAEVVVDRHARGVAEDGRSSARGPSATDPPTGPGPSATDPSSTPGPSAAERAGDLHNLAHHLRVMSRWAGAVQASETALNLRRELAAQDPETYTSELAAGYELSARALSQVQMDVARERIGRALLIQRRLHREDPEQHRLQLVRCLRTASYVQWYSGDRAESARLDAEAAELSRILENSEPGRHLGLLTHILDSLSINHWHAKRFPDAIRITTESLRLLGEQMAVNPDAHAPSYAAALHSQALNYDSTGRNEEAVDLARQAVEIYRRYAADYPEMYERLLGQALHNLALLERDKGEHAPALGHMREAAELRRGLCTREPGVRSSRGFGASSSWLGYWLMEKDDRLPEAADAVQEAVAAHRAVLAAEPGPDSRADLARELEQLGRCQERLALTATGASTGQDALTAAMATLRESMTLFRAAAAGAPDPEKYDDDLWATVNGLARCYRHADHTAPRRALLRAALPMLRRRATQDPGRRAALASCLADLGEAYLDTALRRRGPLLLEEAVALEDELAREAGPEATHPDLRAYLVRLRNAQSGLGRHADAARTAERIVPLIRHERERDPGKAPLLGPEIIEVAHAYAHAGRFAAAEWLAAEGIAVTRGEVTGPEAALTLARPLRRQAETLLECARRTGRMDTARKALRPAGEALTVVRRHWVTDAKDHAVALRESARCLADVLDRLGRSADAADVRLSLATPPHLHP</sequence>
<evidence type="ECO:0000313" key="2">
    <source>
        <dbReference type="EMBL" id="QES35225.1"/>
    </source>
</evidence>
<organism evidence="2 3">
    <name type="scientific">Streptomyces venezuelae</name>
    <dbReference type="NCBI Taxonomy" id="54571"/>
    <lineage>
        <taxon>Bacteria</taxon>
        <taxon>Bacillati</taxon>
        <taxon>Actinomycetota</taxon>
        <taxon>Actinomycetes</taxon>
        <taxon>Kitasatosporales</taxon>
        <taxon>Streptomycetaceae</taxon>
        <taxon>Streptomyces</taxon>
    </lineage>
</organism>
<reference evidence="2 3" key="1">
    <citation type="submission" date="2018-05" db="EMBL/GenBank/DDBJ databases">
        <title>Streptomyces venezuelae.</title>
        <authorList>
            <person name="Kim W."/>
            <person name="Lee N."/>
            <person name="Cho B.-K."/>
        </authorList>
    </citation>
    <scope>NUCLEOTIDE SEQUENCE [LARGE SCALE GENOMIC DNA]</scope>
    <source>
        <strain evidence="2 3">ATCC 14584</strain>
    </source>
</reference>
<dbReference type="InterPro" id="IPR027417">
    <property type="entry name" value="P-loop_NTPase"/>
</dbReference>
<feature type="region of interest" description="Disordered" evidence="1">
    <location>
        <begin position="753"/>
        <end position="792"/>
    </location>
</feature>
<dbReference type="SUPFAM" id="SSF48452">
    <property type="entry name" value="TPR-like"/>
    <property type="match status" value="1"/>
</dbReference>
<dbReference type="SUPFAM" id="SSF50494">
    <property type="entry name" value="Trypsin-like serine proteases"/>
    <property type="match status" value="2"/>
</dbReference>
<dbReference type="EMBL" id="CP029192">
    <property type="protein sequence ID" value="QES35225.1"/>
    <property type="molecule type" value="Genomic_DNA"/>
</dbReference>
<feature type="region of interest" description="Disordered" evidence="1">
    <location>
        <begin position="40"/>
        <end position="98"/>
    </location>
</feature>
<name>A0A5P2BXK1_STRVZ</name>
<evidence type="ECO:0008006" key="4">
    <source>
        <dbReference type="Google" id="ProtNLM"/>
    </source>
</evidence>
<dbReference type="InterPro" id="IPR011990">
    <property type="entry name" value="TPR-like_helical_dom_sf"/>
</dbReference>
<dbReference type="RefSeq" id="WP_190537483.1">
    <property type="nucleotide sequence ID" value="NZ_CP029192.1"/>
</dbReference>
<dbReference type="SUPFAM" id="SSF52540">
    <property type="entry name" value="P-loop containing nucleoside triphosphate hydrolases"/>
    <property type="match status" value="1"/>
</dbReference>
<dbReference type="InterPro" id="IPR019734">
    <property type="entry name" value="TPR_rpt"/>
</dbReference>
<proteinExistence type="predicted"/>
<evidence type="ECO:0000256" key="1">
    <source>
        <dbReference type="SAM" id="MobiDB-lite"/>
    </source>
</evidence>
<dbReference type="SMART" id="SM00028">
    <property type="entry name" value="TPR"/>
    <property type="match status" value="3"/>
</dbReference>
<feature type="region of interest" description="Disordered" evidence="1">
    <location>
        <begin position="125"/>
        <end position="144"/>
    </location>
</feature>
<dbReference type="Gene3D" id="1.25.40.10">
    <property type="entry name" value="Tetratricopeptide repeat domain"/>
    <property type="match status" value="2"/>
</dbReference>
<protein>
    <recommendedName>
        <fullName evidence="4">Tetratricopeptide repeat protein</fullName>
    </recommendedName>
</protein>